<evidence type="ECO:0000256" key="2">
    <source>
        <dbReference type="ARBA" id="ARBA00022747"/>
    </source>
</evidence>
<dbReference type="PANTHER" id="PTHR30408">
    <property type="entry name" value="TYPE-1 RESTRICTION ENZYME ECOKI SPECIFICITY PROTEIN"/>
    <property type="match status" value="1"/>
</dbReference>
<keyword evidence="6" id="KW-0378">Hydrolase</keyword>
<dbReference type="CDD" id="cd17521">
    <property type="entry name" value="RMtype1_S_Sau13435ORF2165P_TRD2-CR2_like"/>
    <property type="match status" value="1"/>
</dbReference>
<dbReference type="AlphaFoldDB" id="A0A1V1VG89"/>
<sequence>MSFDIQTLSLSEICTDISYGYTASANSEIVGPKFLRITDIQGGVVDWDTVPYCEIPESKLNKNLLSQGDIVVARTGNSTGENYMFSGDEPSVFTSYLIRFKVDSNIANPHYVWLQMRTRRWWDFVSGAKSGSAQAGANATVLGKFEVNLPPKYVQDYVVEVISCLSSKISLNTSTNQTLEQMAQAIFKSWFVDFDPVKAKMNGEQPEGMDAATASLFPEKLVESELGLIPDGWEVGTLSSIVDVIMGQSPKGTTYNDQGDGTPLVNGPVEFGVYHPVAQKWTTAPTKFSKDKDLIVCVRGSTTGRYVVSDGEYCLGRGVCSIRSDDSPAYANYLFKSQLNSLLILTTGSTFPSWSGPTLKNFKVVVPPKSNIEKFESVVGNLCSLMAQNTSENESLSLLRDSLLPKLLSGEIELEVK</sequence>
<feature type="domain" description="Type I restriction modification DNA specificity" evidence="4">
    <location>
        <begin position="230"/>
        <end position="370"/>
    </location>
</feature>
<dbReference type="PANTHER" id="PTHR30408:SF13">
    <property type="entry name" value="TYPE I RESTRICTION ENZYME HINDI SPECIFICITY SUBUNIT"/>
    <property type="match status" value="1"/>
</dbReference>
<keyword evidence="3" id="KW-0238">DNA-binding</keyword>
<protein>
    <submittedName>
        <fullName evidence="5">EcoKI restriction-modification system protein HsdS</fullName>
    </submittedName>
    <submittedName>
        <fullName evidence="6">Restriction endonuclease subunit S</fullName>
    </submittedName>
</protein>
<dbReference type="InterPro" id="IPR044946">
    <property type="entry name" value="Restrct_endonuc_typeI_TRD_sf"/>
</dbReference>
<dbReference type="REBASE" id="447500">
    <property type="entry name" value="S.Pda5401ORF18090P"/>
</dbReference>
<dbReference type="REBASE" id="186838">
    <property type="entry name" value="S.Pda91197ORF114P"/>
</dbReference>
<dbReference type="Proteomes" id="UP000218676">
    <property type="component" value="Chromosome 2"/>
</dbReference>
<evidence type="ECO:0000256" key="1">
    <source>
        <dbReference type="ARBA" id="ARBA00010923"/>
    </source>
</evidence>
<dbReference type="Proteomes" id="UP000516656">
    <property type="component" value="Chromosome 2"/>
</dbReference>
<dbReference type="SUPFAM" id="SSF116734">
    <property type="entry name" value="DNA methylase specificity domain"/>
    <property type="match status" value="2"/>
</dbReference>
<dbReference type="RefSeq" id="WP_086959165.1">
    <property type="nucleotide sequence ID" value="NZ_AP018046.1"/>
</dbReference>
<comment type="similarity">
    <text evidence="1">Belongs to the type-I restriction system S methylase family.</text>
</comment>
<keyword evidence="2" id="KW-0680">Restriction system</keyword>
<accession>A0A1V1VG89</accession>
<keyword evidence="6" id="KW-0255">Endonuclease</keyword>
<gene>
    <name evidence="6" type="ORF">IC627_18085</name>
    <name evidence="5" type="ORF">PDPUS_2_00115</name>
</gene>
<dbReference type="Pfam" id="PF01420">
    <property type="entry name" value="Methylase_S"/>
    <property type="match status" value="2"/>
</dbReference>
<feature type="domain" description="Type I restriction modification DNA specificity" evidence="4">
    <location>
        <begin position="57"/>
        <end position="181"/>
    </location>
</feature>
<organism evidence="5 7">
    <name type="scientific">Photobacterium damsela subsp. piscicida</name>
    <name type="common">Pasteurella piscicida</name>
    <dbReference type="NCBI Taxonomy" id="38294"/>
    <lineage>
        <taxon>Bacteria</taxon>
        <taxon>Pseudomonadati</taxon>
        <taxon>Pseudomonadota</taxon>
        <taxon>Gammaproteobacteria</taxon>
        <taxon>Vibrionales</taxon>
        <taxon>Vibrionaceae</taxon>
        <taxon>Photobacterium</taxon>
    </lineage>
</organism>
<dbReference type="Gene3D" id="3.90.220.20">
    <property type="entry name" value="DNA methylase specificity domains"/>
    <property type="match status" value="2"/>
</dbReference>
<dbReference type="REBASE" id="203574">
    <property type="entry name" value="S.Pda51443ORF1162P"/>
</dbReference>
<dbReference type="EMBL" id="CP061855">
    <property type="protein sequence ID" value="QOD58711.1"/>
    <property type="molecule type" value="Genomic_DNA"/>
</dbReference>
<reference evidence="6 8" key="3">
    <citation type="submission" date="2020-09" db="EMBL/GenBank/DDBJ databases">
        <title>Complete, closed and curated genome sequences of Photobacterium damselae subsp. piscicida isolates from Australia indicate localised evolution and additional plasmid-borne pathogenicity mechanisms.</title>
        <authorList>
            <person name="Baseggio L."/>
            <person name="Silayeva O."/>
            <person name="Buller N."/>
            <person name="Landos M."/>
            <person name="Engelstaedter J."/>
            <person name="Barnes A.C."/>
        </authorList>
    </citation>
    <scope>NUCLEOTIDE SEQUENCE [LARGE SCALE GENOMIC DNA]</scope>
    <source>
        <strain evidence="6 8">AS-16-0540-1</strain>
    </source>
</reference>
<dbReference type="GO" id="GO:0003677">
    <property type="term" value="F:DNA binding"/>
    <property type="evidence" value="ECO:0007669"/>
    <property type="project" value="UniProtKB-KW"/>
</dbReference>
<dbReference type="InterPro" id="IPR052021">
    <property type="entry name" value="Type-I_RS_S_subunit"/>
</dbReference>
<evidence type="ECO:0000313" key="6">
    <source>
        <dbReference type="EMBL" id="QOD58711.1"/>
    </source>
</evidence>
<dbReference type="GO" id="GO:0009307">
    <property type="term" value="P:DNA restriction-modification system"/>
    <property type="evidence" value="ECO:0007669"/>
    <property type="project" value="UniProtKB-KW"/>
</dbReference>
<keyword evidence="6" id="KW-0540">Nuclease</keyword>
<name>A0A1V1VG89_PHODP</name>
<dbReference type="CDD" id="cd17496">
    <property type="entry name" value="RMtype1_S_BliBORF2384P-TRD1-CR1_like"/>
    <property type="match status" value="1"/>
</dbReference>
<evidence type="ECO:0000313" key="7">
    <source>
        <dbReference type="Proteomes" id="UP000218676"/>
    </source>
</evidence>
<proteinExistence type="inferred from homology"/>
<dbReference type="GO" id="GO:0004519">
    <property type="term" value="F:endonuclease activity"/>
    <property type="evidence" value="ECO:0007669"/>
    <property type="project" value="UniProtKB-KW"/>
</dbReference>
<evidence type="ECO:0000313" key="5">
    <source>
        <dbReference type="EMBL" id="BAX54701.1"/>
    </source>
</evidence>
<dbReference type="InterPro" id="IPR000055">
    <property type="entry name" value="Restrct_endonuc_typeI_TRD"/>
</dbReference>
<evidence type="ECO:0000313" key="8">
    <source>
        <dbReference type="Proteomes" id="UP000516656"/>
    </source>
</evidence>
<reference evidence="5" key="1">
    <citation type="journal article" date="2017" name="Genome Announc.">
        <title>Whole-Genome Sequence of Photobacterium damselae subsp. piscicida Strain 91-197, Isolated from Hybrid Striped Bass (Morone sp.) in the United States.</title>
        <authorList>
            <person name="Teru Y."/>
            <person name="Hikima J."/>
            <person name="Kono T."/>
            <person name="Sakai M."/>
            <person name="Takano T."/>
            <person name="Hawke J.P."/>
            <person name="Takeyama H."/>
            <person name="Aoki T."/>
        </authorList>
    </citation>
    <scope>NUCLEOTIDE SEQUENCE</scope>
    <source>
        <strain evidence="5">91-197</strain>
    </source>
</reference>
<evidence type="ECO:0000259" key="4">
    <source>
        <dbReference type="Pfam" id="PF01420"/>
    </source>
</evidence>
<dbReference type="EMBL" id="AP018046">
    <property type="protein sequence ID" value="BAX54701.1"/>
    <property type="molecule type" value="Genomic_DNA"/>
</dbReference>
<evidence type="ECO:0000256" key="3">
    <source>
        <dbReference type="ARBA" id="ARBA00023125"/>
    </source>
</evidence>
<reference evidence="7" key="2">
    <citation type="submission" date="2017-05" db="EMBL/GenBank/DDBJ databases">
        <title>Whole genome sequence of fish pathogenic bacteria, Photobacterium damselae subsp. piscicida, strain 91-197, isolated from hybrid striped bass (Morone sp.) in USA.</title>
        <authorList>
            <person name="Teru Y."/>
            <person name="Hikima J."/>
            <person name="Kono T."/>
            <person name="Sakai M."/>
            <person name="Takano T."/>
            <person name="Hawke J.P."/>
            <person name="Takeyama H."/>
            <person name="Aoki T."/>
        </authorList>
    </citation>
    <scope>NUCLEOTIDE SEQUENCE [LARGE SCALE GENOMIC DNA]</scope>
    <source>
        <strain evidence="7">91-197</strain>
    </source>
</reference>